<gene>
    <name evidence="1" type="ORF">SBF1_9680002</name>
</gene>
<evidence type="ECO:0000313" key="2">
    <source>
        <dbReference type="Proteomes" id="UP000238916"/>
    </source>
</evidence>
<reference evidence="2" key="1">
    <citation type="submission" date="2018-02" db="EMBL/GenBank/DDBJ databases">
        <authorList>
            <person name="Hausmann B."/>
        </authorList>
    </citation>
    <scope>NUCLEOTIDE SEQUENCE [LARGE SCALE GENOMIC DNA]</scope>
    <source>
        <strain evidence="2">Peat soil MAG SbF1</strain>
    </source>
</reference>
<dbReference type="AlphaFoldDB" id="A0A2U3LYH6"/>
<dbReference type="GO" id="GO:0003676">
    <property type="term" value="F:nucleic acid binding"/>
    <property type="evidence" value="ECO:0007669"/>
    <property type="project" value="InterPro"/>
</dbReference>
<name>A0A2U3LYH6_9FIRM</name>
<dbReference type="Gene3D" id="3.30.420.10">
    <property type="entry name" value="Ribonuclease H-like superfamily/Ribonuclease H"/>
    <property type="match status" value="1"/>
</dbReference>
<evidence type="ECO:0000313" key="1">
    <source>
        <dbReference type="EMBL" id="SPF56980.1"/>
    </source>
</evidence>
<organism evidence="1 2">
    <name type="scientific">Candidatus Desulfosporosinus infrequens</name>
    <dbReference type="NCBI Taxonomy" id="2043169"/>
    <lineage>
        <taxon>Bacteria</taxon>
        <taxon>Bacillati</taxon>
        <taxon>Bacillota</taxon>
        <taxon>Clostridia</taxon>
        <taxon>Eubacteriales</taxon>
        <taxon>Desulfitobacteriaceae</taxon>
        <taxon>Desulfosporosinus</taxon>
    </lineage>
</organism>
<dbReference type="InterPro" id="IPR036397">
    <property type="entry name" value="RNaseH_sf"/>
</dbReference>
<sequence length="184" mass="21002">MKNQITVLAMDLGSSLGWCRCVCTLRPDLHITVADHGTVYLDTLTNERMKKEYNEVFSRSRVKMIVYEEVIRKLVDMVKFDAFITEDVFCNPRLVSAFRSLSLYMETLERIVNIEKQKRLYTISPTSIKEYISAYGQSDKGQVQAAVLANKAITMKNSHTATEHEFDAVAAVWSFVQKCLMTLG</sequence>
<accession>A0A2U3LYH6</accession>
<protein>
    <submittedName>
        <fullName evidence="1">Uncharacterized protein</fullName>
    </submittedName>
</protein>
<proteinExistence type="predicted"/>
<dbReference type="EMBL" id="OMOF01000965">
    <property type="protein sequence ID" value="SPF56980.1"/>
    <property type="molecule type" value="Genomic_DNA"/>
</dbReference>
<dbReference type="Proteomes" id="UP000238916">
    <property type="component" value="Unassembled WGS sequence"/>
</dbReference>